<dbReference type="AlphaFoldDB" id="A0A0G4QB39"/>
<evidence type="ECO:0000313" key="2">
    <source>
        <dbReference type="EMBL" id="CRL63050.1"/>
    </source>
</evidence>
<sequence length="1027" mass="114416">MPKVPTYDNRTVMPEQLPNNGFSVQSSPDAFGAGIGRVGEQYVGLFAEAKQRANVALAQDAALQLRQKANELMTDPQNGLLSQQGKNAIGKASEYEQSFRDYAGEISSTLPDDIVRQSFMQQAQEIGVQFASQANRHEMGQIKAYEQDQFQSTLTLNAESAASMYGDNQAYISAHKQVFQQIEEFGLSHGWGEEQILAKKQEFKVATARKAIENQLGADYMGFLERNGEPSSLGGATRNNVFYGGSVGKVKGMTQQGNINLLNRPTVKNEDGSISTVRTISIGTDDGEVLIPTVSDDGKLLSDDEAIALYEQTGKHLGIFDNPEDATAYADNLHKQQENMYTPSNGDTRGVRNNNPGNIRISSNKWVGQTGDDGAFAKFATPEHGIRALGKNLLSYARQGFVTPEQIINRWAPPEDNNDTQAYIEYVSDYLGVAPNQPLDLTNLDTLTHLSTAIMYKENGRNRVNYTDEQIATGIQSALGFVELQATSEAPKLLTGSAAFDALDEADQAKYLRQAEQLRKQKQSELQQQFGTRVADSYAAWERGLDAPNAPTHDELISAFGYDKGSAMSADMQEAKRYAGFMSAAKEMSPQAQQALLSQIRPQTGEANYESKIQRWEKFGKFVEGNIKEQDKQFAANRLQLSIQNNFPLDPNDKNNQQAADDYFEKHIQQSFNLRDDNSLNAVAELTARTGIIPSQVKSVLNMGATSKDPEVVLPIAKMYGQIFDNNPASATDIPSSTMAYYSKVYSLSRAGMPDDKAVETAFKTTFEQDERTKQMIASQIRDKGYIKDRDKAAQSNINDFYPWYKPFSSPSVSKPGTQNGAYLRDYQTLYDANFAETGGDAELAKKMTNAQIKRTWAVSNINGSEEVMRYAPEAVYGINESGAGNWIAGQWEEEKKQLMSKSFGGASSDTDIVIVSDAVTPRDYSYGIMIKQTGSDDIPIYRPYTGDNGLPIRFKPEQSSSPMYKEVMEKRQRSVKEAQDKREREEALDKSRSEFDERRQNIREQYKEAHNERVNKFNNYFSWDKN</sequence>
<reference evidence="3" key="1">
    <citation type="submission" date="2015-06" db="EMBL/GenBank/DDBJ databases">
        <authorList>
            <person name="Urmite Genomes"/>
        </authorList>
    </citation>
    <scope>NUCLEOTIDE SEQUENCE [LARGE SCALE GENOMIC DNA]</scope>
    <source>
        <strain evidence="3">CSUR P1867</strain>
    </source>
</reference>
<proteinExistence type="predicted"/>
<evidence type="ECO:0000256" key="1">
    <source>
        <dbReference type="SAM" id="MobiDB-lite"/>
    </source>
</evidence>
<dbReference type="EMBL" id="CVRY01000004">
    <property type="protein sequence ID" value="CRL63050.1"/>
    <property type="molecule type" value="Genomic_DNA"/>
</dbReference>
<organism evidence="2 3">
    <name type="scientific">Proteus penneri</name>
    <dbReference type="NCBI Taxonomy" id="102862"/>
    <lineage>
        <taxon>Bacteria</taxon>
        <taxon>Pseudomonadati</taxon>
        <taxon>Pseudomonadota</taxon>
        <taxon>Gammaproteobacteria</taxon>
        <taxon>Enterobacterales</taxon>
        <taxon>Morganellaceae</taxon>
        <taxon>Proteus</taxon>
    </lineage>
</organism>
<dbReference type="Proteomes" id="UP000183920">
    <property type="component" value="Unassembled WGS sequence"/>
</dbReference>
<gene>
    <name evidence="2" type="ORF">BN1804_02303</name>
</gene>
<accession>A0A0G4QB39</accession>
<feature type="compositionally biased region" description="Basic and acidic residues" evidence="1">
    <location>
        <begin position="967"/>
        <end position="1002"/>
    </location>
</feature>
<protein>
    <submittedName>
        <fullName evidence="2">Uncharacterized protein</fullName>
    </submittedName>
</protein>
<feature type="region of interest" description="Disordered" evidence="1">
    <location>
        <begin position="958"/>
        <end position="1002"/>
    </location>
</feature>
<dbReference type="RefSeq" id="WP_072064148.1">
    <property type="nucleotide sequence ID" value="NZ_CVRY01000004.1"/>
</dbReference>
<name>A0A0G4QB39_9GAMM</name>
<evidence type="ECO:0000313" key="3">
    <source>
        <dbReference type="Proteomes" id="UP000183920"/>
    </source>
</evidence>